<keyword evidence="7" id="KW-1015">Disulfide bond</keyword>
<dbReference type="AlphaFoldDB" id="A0A8I6AF42"/>
<keyword evidence="8" id="KW-0325">Glycoprotein</keyword>
<dbReference type="Proteomes" id="UP000002494">
    <property type="component" value="Chromosome 3"/>
</dbReference>
<dbReference type="Pfam" id="PF25152">
    <property type="entry name" value="CD59"/>
    <property type="match status" value="1"/>
</dbReference>
<dbReference type="GO" id="GO:0001971">
    <property type="term" value="P:negative regulation of activation of membrane attack complex"/>
    <property type="evidence" value="ECO:0007669"/>
    <property type="project" value="UniProtKB-ARBA"/>
</dbReference>
<dbReference type="PANTHER" id="PTHR10036">
    <property type="entry name" value="CD59 GLYCOPROTEIN"/>
    <property type="match status" value="1"/>
</dbReference>
<comment type="subunit">
    <text evidence="2">Interacts with T-cell surface antigen CD2.</text>
</comment>
<reference evidence="15" key="2">
    <citation type="submission" date="2025-08" db="UniProtKB">
        <authorList>
            <consortium name="Ensembl"/>
        </authorList>
    </citation>
    <scope>IDENTIFICATION</scope>
    <source>
        <strain evidence="15">Brown Norway</strain>
    </source>
</reference>
<dbReference type="CDD" id="cd23554">
    <property type="entry name" value="TFP_LU_ECD_CD59"/>
    <property type="match status" value="1"/>
</dbReference>
<dbReference type="PANTHER" id="PTHR10036:SF24">
    <property type="entry name" value="CD59 GLYCOPROTEIN"/>
    <property type="match status" value="1"/>
</dbReference>
<evidence type="ECO:0000256" key="7">
    <source>
        <dbReference type="ARBA" id="ARBA00023157"/>
    </source>
</evidence>
<name>A0A8I6AF42_RAT</name>
<sequence>MRARRGFILLLLLAVLCSTGVSLRCYNCLDPVSSCKTNSTCSPNLDACLVAVSGKQVYQQCWRFSDCNAKFILSRLEIANVQYRCCQADLCNKSFEDKPNNGAISLLGKTALLVTSGQVIYLALGGTHLTL</sequence>
<dbReference type="SUPFAM" id="SSF57302">
    <property type="entry name" value="Snake toxin-like"/>
    <property type="match status" value="1"/>
</dbReference>
<evidence type="ECO:0000256" key="3">
    <source>
        <dbReference type="ARBA" id="ARBA00015038"/>
    </source>
</evidence>
<protein>
    <recommendedName>
        <fullName evidence="3">CD59 glycoprotein</fullName>
    </recommendedName>
    <alternativeName>
        <fullName evidence="11">MAC-inhibitory protein</fullName>
    </alternativeName>
    <alternativeName>
        <fullName evidence="12">Membrane attack complex inhibition factor</fullName>
    </alternativeName>
    <alternativeName>
        <fullName evidence="10">Protectin</fullName>
    </alternativeName>
</protein>
<dbReference type="GO" id="GO:0098552">
    <property type="term" value="C:side of membrane"/>
    <property type="evidence" value="ECO:0007669"/>
    <property type="project" value="UniProtKB-KW"/>
</dbReference>
<accession>A0A8I6AF42</accession>
<proteinExistence type="predicted"/>
<evidence type="ECO:0000256" key="6">
    <source>
        <dbReference type="ARBA" id="ARBA00023136"/>
    </source>
</evidence>
<gene>
    <name evidence="15 17" type="primary">Cd59b</name>
    <name evidence="17" type="synonym">Cd59</name>
</gene>
<dbReference type="InterPro" id="IPR018363">
    <property type="entry name" value="CD59_antigen_CS"/>
</dbReference>
<evidence type="ECO:0000256" key="2">
    <source>
        <dbReference type="ARBA" id="ARBA00011481"/>
    </source>
</evidence>
<evidence type="ECO:0000256" key="10">
    <source>
        <dbReference type="ARBA" id="ARBA00029920"/>
    </source>
</evidence>
<keyword evidence="4" id="KW-0336">GPI-anchor</keyword>
<feature type="signal peptide" evidence="13">
    <location>
        <begin position="1"/>
        <end position="22"/>
    </location>
</feature>
<evidence type="ECO:0000313" key="15">
    <source>
        <dbReference type="Ensembl" id="ENSRNOP00000092232.2"/>
    </source>
</evidence>
<feature type="domain" description="UPAR/Ly6" evidence="14">
    <location>
        <begin position="23"/>
        <end position="105"/>
    </location>
</feature>
<evidence type="ECO:0000256" key="4">
    <source>
        <dbReference type="ARBA" id="ARBA00022622"/>
    </source>
</evidence>
<keyword evidence="5 13" id="KW-0732">Signal</keyword>
<dbReference type="InterPro" id="IPR045860">
    <property type="entry name" value="Snake_toxin-like_sf"/>
</dbReference>
<comment type="subcellular location">
    <subcellularLocation>
        <location evidence="1">Cell membrane</location>
        <topology evidence="1">Lipid-anchor</topology>
        <topology evidence="1">GPI-anchor</topology>
    </subcellularLocation>
</comment>
<feature type="chain" id="PRO_5045507481" description="CD59 glycoprotein" evidence="13">
    <location>
        <begin position="23"/>
        <end position="131"/>
    </location>
</feature>
<dbReference type="GeneTree" id="ENSGT00390000016309"/>
<evidence type="ECO:0000256" key="12">
    <source>
        <dbReference type="ARBA" id="ARBA00031867"/>
    </source>
</evidence>
<dbReference type="PROSITE" id="PS00983">
    <property type="entry name" value="LY6_UPAR"/>
    <property type="match status" value="1"/>
</dbReference>
<organism evidence="15 16">
    <name type="scientific">Rattus norvegicus</name>
    <name type="common">Rat</name>
    <dbReference type="NCBI Taxonomy" id="10116"/>
    <lineage>
        <taxon>Eukaryota</taxon>
        <taxon>Metazoa</taxon>
        <taxon>Chordata</taxon>
        <taxon>Craniata</taxon>
        <taxon>Vertebrata</taxon>
        <taxon>Euteleostomi</taxon>
        <taxon>Mammalia</taxon>
        <taxon>Eutheria</taxon>
        <taxon>Euarchontoglires</taxon>
        <taxon>Glires</taxon>
        <taxon>Rodentia</taxon>
        <taxon>Myomorpha</taxon>
        <taxon>Muroidea</taxon>
        <taxon>Muridae</taxon>
        <taxon>Murinae</taxon>
        <taxon>Rattus</taxon>
    </lineage>
</organism>
<evidence type="ECO:0000313" key="16">
    <source>
        <dbReference type="Proteomes" id="UP000002494"/>
    </source>
</evidence>
<evidence type="ECO:0000256" key="11">
    <source>
        <dbReference type="ARBA" id="ARBA00031590"/>
    </source>
</evidence>
<reference evidence="15" key="3">
    <citation type="submission" date="2025-09" db="UniProtKB">
        <authorList>
            <consortium name="Ensembl"/>
        </authorList>
    </citation>
    <scope>IDENTIFICATION</scope>
    <source>
        <strain evidence="15">Brown Norway</strain>
    </source>
</reference>
<dbReference type="Gene3D" id="2.10.60.10">
    <property type="entry name" value="CD59"/>
    <property type="match status" value="1"/>
</dbReference>
<dbReference type="SMART" id="SM00134">
    <property type="entry name" value="LU"/>
    <property type="match status" value="1"/>
</dbReference>
<evidence type="ECO:0000256" key="8">
    <source>
        <dbReference type="ARBA" id="ARBA00023180"/>
    </source>
</evidence>
<dbReference type="GO" id="GO:0005576">
    <property type="term" value="C:extracellular region"/>
    <property type="evidence" value="ECO:0007669"/>
    <property type="project" value="UniProtKB-SubCell"/>
</dbReference>
<keyword evidence="16" id="KW-1185">Reference proteome</keyword>
<evidence type="ECO:0000256" key="5">
    <source>
        <dbReference type="ARBA" id="ARBA00022729"/>
    </source>
</evidence>
<dbReference type="InterPro" id="IPR056949">
    <property type="entry name" value="CD59"/>
</dbReference>
<evidence type="ECO:0000313" key="17">
    <source>
        <dbReference type="RGD" id="2311"/>
    </source>
</evidence>
<reference evidence="15" key="1">
    <citation type="submission" date="2024-01" db="EMBL/GenBank/DDBJ databases">
        <title>GRCr8: a new rat reference genome assembly contstructed from accurate long reads and long range scaffolding.</title>
        <authorList>
            <person name="Doris P.A."/>
            <person name="Kalbfleisch T."/>
            <person name="Li K."/>
            <person name="Howe K."/>
            <person name="Wood J."/>
        </authorList>
    </citation>
    <scope>NUCLEOTIDE SEQUENCE [LARGE SCALE GENOMIC DNA]</scope>
    <source>
        <strain evidence="15">Brown Norway</strain>
    </source>
</reference>
<evidence type="ECO:0000259" key="14">
    <source>
        <dbReference type="SMART" id="SM00134"/>
    </source>
</evidence>
<keyword evidence="6" id="KW-0472">Membrane</keyword>
<evidence type="ECO:0000256" key="9">
    <source>
        <dbReference type="ARBA" id="ARBA00023288"/>
    </source>
</evidence>
<dbReference type="GO" id="GO:0005886">
    <property type="term" value="C:plasma membrane"/>
    <property type="evidence" value="ECO:0007669"/>
    <property type="project" value="UniProtKB-SubCell"/>
</dbReference>
<evidence type="ECO:0000256" key="1">
    <source>
        <dbReference type="ARBA" id="ARBA00004609"/>
    </source>
</evidence>
<evidence type="ECO:0000256" key="13">
    <source>
        <dbReference type="SAM" id="SignalP"/>
    </source>
</evidence>
<dbReference type="RGD" id="2311">
    <property type="gene designation" value="Cd59b"/>
</dbReference>
<dbReference type="Ensembl" id="ENSRNOT00000105770.2">
    <property type="protein sequence ID" value="ENSRNOP00000092232.2"/>
    <property type="gene ID" value="ENSRNOG00000042821.5"/>
</dbReference>
<dbReference type="InterPro" id="IPR016054">
    <property type="entry name" value="LY6_UPA_recep-like"/>
</dbReference>
<keyword evidence="9" id="KW-0449">Lipoprotein</keyword>